<proteinExistence type="predicted"/>
<accession>A0A803MFW0</accession>
<feature type="domain" description="Bifunctional inhibitor/plant lipid transfer protein/seed storage helical" evidence="1">
    <location>
        <begin position="9"/>
        <end position="84"/>
    </location>
</feature>
<dbReference type="GO" id="GO:0009627">
    <property type="term" value="P:systemic acquired resistance"/>
    <property type="evidence" value="ECO:0007669"/>
    <property type="project" value="InterPro"/>
</dbReference>
<protein>
    <recommendedName>
        <fullName evidence="1">Bifunctional inhibitor/plant lipid transfer protein/seed storage helical domain-containing protein</fullName>
    </recommendedName>
</protein>
<evidence type="ECO:0000259" key="1">
    <source>
        <dbReference type="Pfam" id="PF14368"/>
    </source>
</evidence>
<dbReference type="InterPro" id="IPR016140">
    <property type="entry name" value="Bifunc_inhib/LTP/seed_store"/>
</dbReference>
<reference evidence="2" key="2">
    <citation type="submission" date="2021-03" db="UniProtKB">
        <authorList>
            <consortium name="EnsemblPlants"/>
        </authorList>
    </citation>
    <scope>IDENTIFICATION</scope>
</reference>
<reference evidence="2" key="1">
    <citation type="journal article" date="2017" name="Nature">
        <title>The genome of Chenopodium quinoa.</title>
        <authorList>
            <person name="Jarvis D.E."/>
            <person name="Ho Y.S."/>
            <person name="Lightfoot D.J."/>
            <person name="Schmoeckel S.M."/>
            <person name="Li B."/>
            <person name="Borm T.J.A."/>
            <person name="Ohyanagi H."/>
            <person name="Mineta K."/>
            <person name="Michell C.T."/>
            <person name="Saber N."/>
            <person name="Kharbatia N.M."/>
            <person name="Rupper R.R."/>
            <person name="Sharp A.R."/>
            <person name="Dally N."/>
            <person name="Boughton B.A."/>
            <person name="Woo Y.H."/>
            <person name="Gao G."/>
            <person name="Schijlen E.G.W.M."/>
            <person name="Guo X."/>
            <person name="Momin A.A."/>
            <person name="Negrao S."/>
            <person name="Al-Babili S."/>
            <person name="Gehring C."/>
            <person name="Roessner U."/>
            <person name="Jung C."/>
            <person name="Murphy K."/>
            <person name="Arold S.T."/>
            <person name="Gojobori T."/>
            <person name="van der Linden C.G."/>
            <person name="van Loo E.N."/>
            <person name="Jellen E.N."/>
            <person name="Maughan P.J."/>
            <person name="Tester M."/>
        </authorList>
    </citation>
    <scope>NUCLEOTIDE SEQUENCE [LARGE SCALE GENOMIC DNA]</scope>
    <source>
        <strain evidence="2">cv. PI 614886</strain>
    </source>
</reference>
<dbReference type="PANTHER" id="PTHR33122:SF60">
    <property type="entry name" value="LIPID-TRANSFER PROTEIN DIR1-RELATED"/>
    <property type="match status" value="1"/>
</dbReference>
<keyword evidence="3" id="KW-1185">Reference proteome</keyword>
<dbReference type="SUPFAM" id="SSF47699">
    <property type="entry name" value="Bifunctional inhibitor/lipid-transfer protein/seed storage 2S albumin"/>
    <property type="match status" value="1"/>
</dbReference>
<name>A0A803MFW0_CHEQI</name>
<dbReference type="InterPro" id="IPR039265">
    <property type="entry name" value="DIR1-like"/>
</dbReference>
<dbReference type="Gene3D" id="1.10.110.10">
    <property type="entry name" value="Plant lipid-transfer and hydrophobic proteins"/>
    <property type="match status" value="1"/>
</dbReference>
<evidence type="ECO:0000313" key="2">
    <source>
        <dbReference type="EnsemblPlants" id="AUR62028704-RA:cds"/>
    </source>
</evidence>
<dbReference type="OMA" id="CLCAFAD"/>
<dbReference type="Proteomes" id="UP000596660">
    <property type="component" value="Unplaced"/>
</dbReference>
<dbReference type="InterPro" id="IPR036312">
    <property type="entry name" value="Bifun_inhib/LTP/seed_sf"/>
</dbReference>
<dbReference type="GO" id="GO:0005504">
    <property type="term" value="F:fatty acid binding"/>
    <property type="evidence" value="ECO:0007669"/>
    <property type="project" value="InterPro"/>
</dbReference>
<sequence>MVVIGPMQGAHGQVVCGIEVTTLLPCLPSVKQPNPPAPGPDCCNPLKLADLKCLCAFADNPQLPIFGIDKGLFLALPGKCGLPNCPA</sequence>
<evidence type="ECO:0000313" key="3">
    <source>
        <dbReference type="Proteomes" id="UP000596660"/>
    </source>
</evidence>
<dbReference type="AlphaFoldDB" id="A0A803MFW0"/>
<dbReference type="PANTHER" id="PTHR33122">
    <property type="entry name" value="LIPID BINDING PROTEIN-RELATED"/>
    <property type="match status" value="1"/>
</dbReference>
<dbReference type="Pfam" id="PF14368">
    <property type="entry name" value="LTP_2"/>
    <property type="match status" value="1"/>
</dbReference>
<dbReference type="Gramene" id="AUR62028704-RA">
    <property type="protein sequence ID" value="AUR62028704-RA:cds"/>
    <property type="gene ID" value="AUR62028704"/>
</dbReference>
<organism evidence="2 3">
    <name type="scientific">Chenopodium quinoa</name>
    <name type="common">Quinoa</name>
    <dbReference type="NCBI Taxonomy" id="63459"/>
    <lineage>
        <taxon>Eukaryota</taxon>
        <taxon>Viridiplantae</taxon>
        <taxon>Streptophyta</taxon>
        <taxon>Embryophyta</taxon>
        <taxon>Tracheophyta</taxon>
        <taxon>Spermatophyta</taxon>
        <taxon>Magnoliopsida</taxon>
        <taxon>eudicotyledons</taxon>
        <taxon>Gunneridae</taxon>
        <taxon>Pentapetalae</taxon>
        <taxon>Caryophyllales</taxon>
        <taxon>Chenopodiaceae</taxon>
        <taxon>Chenopodioideae</taxon>
        <taxon>Atripliceae</taxon>
        <taxon>Chenopodium</taxon>
    </lineage>
</organism>
<dbReference type="EnsemblPlants" id="AUR62028704-RA">
    <property type="protein sequence ID" value="AUR62028704-RA:cds"/>
    <property type="gene ID" value="AUR62028704"/>
</dbReference>